<sequence length="60" mass="6917">MVVFQLMLEQPGGAGFELGFACQHELLVNEIRLRRMGGVNFRDRLRRLLVPVSYLGFQTH</sequence>
<gene>
    <name evidence="1" type="ORF">SAMN05877838_3836</name>
</gene>
<proteinExistence type="predicted"/>
<accession>A0A286IFQ1</accession>
<organism evidence="1 2">
    <name type="scientific">Hoeflea halophila</name>
    <dbReference type="NCBI Taxonomy" id="714899"/>
    <lineage>
        <taxon>Bacteria</taxon>
        <taxon>Pseudomonadati</taxon>
        <taxon>Pseudomonadota</taxon>
        <taxon>Alphaproteobacteria</taxon>
        <taxon>Hyphomicrobiales</taxon>
        <taxon>Rhizobiaceae</taxon>
        <taxon>Hoeflea</taxon>
    </lineage>
</organism>
<dbReference type="Proteomes" id="UP000219465">
    <property type="component" value="Unassembled WGS sequence"/>
</dbReference>
<reference evidence="2" key="1">
    <citation type="submission" date="2017-08" db="EMBL/GenBank/DDBJ databases">
        <authorList>
            <person name="Varghese N."/>
            <person name="Submissions S."/>
        </authorList>
    </citation>
    <scope>NUCLEOTIDE SEQUENCE [LARGE SCALE GENOMIC DNA]</scope>
    <source>
        <strain evidence="2">KCTC 23107</strain>
    </source>
</reference>
<dbReference type="AlphaFoldDB" id="A0A286IFQ1"/>
<evidence type="ECO:0000313" key="1">
    <source>
        <dbReference type="EMBL" id="SOE18891.1"/>
    </source>
</evidence>
<dbReference type="EMBL" id="OCPC01000006">
    <property type="protein sequence ID" value="SOE18891.1"/>
    <property type="molecule type" value="Genomic_DNA"/>
</dbReference>
<protein>
    <submittedName>
        <fullName evidence="1">Uncharacterized protein</fullName>
    </submittedName>
</protein>
<keyword evidence="2" id="KW-1185">Reference proteome</keyword>
<evidence type="ECO:0000313" key="2">
    <source>
        <dbReference type="Proteomes" id="UP000219465"/>
    </source>
</evidence>
<name>A0A286IFQ1_9HYPH</name>